<keyword evidence="4" id="KW-0645">Protease</keyword>
<dbReference type="SUPFAM" id="SSF53187">
    <property type="entry name" value="Zn-dependent exopeptidases"/>
    <property type="match status" value="1"/>
</dbReference>
<evidence type="ECO:0000256" key="9">
    <source>
        <dbReference type="ARBA" id="ARBA00023049"/>
    </source>
</evidence>
<dbReference type="EMBL" id="CAQQ02150916">
    <property type="status" value="NOT_ANNOTATED_CDS"/>
    <property type="molecule type" value="Genomic_DNA"/>
</dbReference>
<dbReference type="InterPro" id="IPR057246">
    <property type="entry name" value="CARBOXYPEPT_ZN_1"/>
</dbReference>
<comment type="cofactor">
    <cofactor evidence="1">
        <name>Zn(2+)</name>
        <dbReference type="ChEBI" id="CHEBI:29105"/>
    </cofactor>
</comment>
<dbReference type="PANTHER" id="PTHR11705">
    <property type="entry name" value="PROTEASE FAMILY M14 CARBOXYPEPTIDASE A,B"/>
    <property type="match status" value="1"/>
</dbReference>
<keyword evidence="6" id="KW-0732">Signal</keyword>
<evidence type="ECO:0000256" key="1">
    <source>
        <dbReference type="ARBA" id="ARBA00001947"/>
    </source>
</evidence>
<dbReference type="Pfam" id="PF02244">
    <property type="entry name" value="Propep_M14"/>
    <property type="match status" value="1"/>
</dbReference>
<keyword evidence="10" id="KW-1015">Disulfide bond</keyword>
<evidence type="ECO:0000256" key="10">
    <source>
        <dbReference type="ARBA" id="ARBA00023157"/>
    </source>
</evidence>
<keyword evidence="3" id="KW-0121">Carboxypeptidase</keyword>
<dbReference type="Proteomes" id="UP000015102">
    <property type="component" value="Unassembled WGS sequence"/>
</dbReference>
<keyword evidence="9" id="KW-0482">Metalloprotease</keyword>
<keyword evidence="14" id="KW-1185">Reference proteome</keyword>
<feature type="active site" description="Proton donor/acceptor" evidence="11">
    <location>
        <position position="339"/>
    </location>
</feature>
<evidence type="ECO:0000256" key="7">
    <source>
        <dbReference type="ARBA" id="ARBA00022801"/>
    </source>
</evidence>
<evidence type="ECO:0000256" key="8">
    <source>
        <dbReference type="ARBA" id="ARBA00022833"/>
    </source>
</evidence>
<dbReference type="Gene3D" id="3.40.630.10">
    <property type="entry name" value="Zn peptidases"/>
    <property type="match status" value="2"/>
</dbReference>
<evidence type="ECO:0000259" key="12">
    <source>
        <dbReference type="PROSITE" id="PS52035"/>
    </source>
</evidence>
<proteinExistence type="inferred from homology"/>
<keyword evidence="7" id="KW-0378">Hydrolase</keyword>
<feature type="domain" description="Peptidase M14" evidence="12">
    <location>
        <begin position="108"/>
        <end position="373"/>
    </location>
</feature>
<reference evidence="14" key="1">
    <citation type="submission" date="2013-02" db="EMBL/GenBank/DDBJ databases">
        <authorList>
            <person name="Hughes D."/>
        </authorList>
    </citation>
    <scope>NUCLEOTIDE SEQUENCE</scope>
    <source>
        <strain>Durham</strain>
        <strain evidence="14">NC isolate 2 -- Noor lab</strain>
    </source>
</reference>
<evidence type="ECO:0000256" key="5">
    <source>
        <dbReference type="ARBA" id="ARBA00022723"/>
    </source>
</evidence>
<dbReference type="HOGENOM" id="CLU_019326_2_1_1"/>
<dbReference type="PANTHER" id="PTHR11705:SF140">
    <property type="entry name" value="FI02848P-RELATED"/>
    <property type="match status" value="1"/>
</dbReference>
<dbReference type="AlphaFoldDB" id="T1GN38"/>
<keyword evidence="8" id="KW-0862">Zinc</keyword>
<evidence type="ECO:0000313" key="14">
    <source>
        <dbReference type="Proteomes" id="UP000015102"/>
    </source>
</evidence>
<comment type="similarity">
    <text evidence="2 11">Belongs to the peptidase M14 family.</text>
</comment>
<protein>
    <recommendedName>
        <fullName evidence="12">Peptidase M14 domain-containing protein</fullName>
    </recommendedName>
</protein>
<dbReference type="GO" id="GO:0004181">
    <property type="term" value="F:metallocarboxypeptidase activity"/>
    <property type="evidence" value="ECO:0007669"/>
    <property type="project" value="InterPro"/>
</dbReference>
<dbReference type="InterPro" id="IPR036990">
    <property type="entry name" value="M14A-like_propep"/>
</dbReference>
<dbReference type="FunFam" id="3.40.630.10:FF:000084">
    <property type="entry name" value="Carboxypeptidase B2"/>
    <property type="match status" value="1"/>
</dbReference>
<evidence type="ECO:0000256" key="11">
    <source>
        <dbReference type="PROSITE-ProRule" id="PRU01379"/>
    </source>
</evidence>
<organism evidence="13 14">
    <name type="scientific">Megaselia scalaris</name>
    <name type="common">Humpbacked fly</name>
    <name type="synonym">Phora scalaris</name>
    <dbReference type="NCBI Taxonomy" id="36166"/>
    <lineage>
        <taxon>Eukaryota</taxon>
        <taxon>Metazoa</taxon>
        <taxon>Ecdysozoa</taxon>
        <taxon>Arthropoda</taxon>
        <taxon>Hexapoda</taxon>
        <taxon>Insecta</taxon>
        <taxon>Pterygota</taxon>
        <taxon>Neoptera</taxon>
        <taxon>Endopterygota</taxon>
        <taxon>Diptera</taxon>
        <taxon>Brachycera</taxon>
        <taxon>Muscomorpha</taxon>
        <taxon>Platypezoidea</taxon>
        <taxon>Phoridae</taxon>
        <taxon>Megaseliini</taxon>
        <taxon>Megaselia</taxon>
    </lineage>
</organism>
<evidence type="ECO:0000256" key="2">
    <source>
        <dbReference type="ARBA" id="ARBA00005988"/>
    </source>
</evidence>
<dbReference type="Gene3D" id="3.30.70.340">
    <property type="entry name" value="Metallocarboxypeptidase-like"/>
    <property type="match status" value="1"/>
</dbReference>
<dbReference type="STRING" id="36166.T1GN38"/>
<dbReference type="InterPro" id="IPR003146">
    <property type="entry name" value="M14A_act_pep"/>
</dbReference>
<dbReference type="PROSITE" id="PS52035">
    <property type="entry name" value="PEPTIDASE_M14"/>
    <property type="match status" value="1"/>
</dbReference>
<dbReference type="PRINTS" id="PR00765">
    <property type="entry name" value="CRBOXYPTASEA"/>
</dbReference>
<keyword evidence="5" id="KW-0479">Metal-binding</keyword>
<sequence>MYNNRVYLEKAQVFRKCCSKFYKILEISPKSSRQIKVIEKLTNSYDFVKRTRKEPSQVLVGPEEEKEITAILRKSNIDFKITHRYNFNSKNADAEGAQEFCYENKSYCFHSHEEINDILDQFQKKFPKYVSVNNAGASYENRTLKTISITNGDGKKNKPIIFIDAGMHAREWLSPAVGLYVIKQLIEKFSENKQLLETHDWIVMPLITLMAMNSHDPIIEIAWTSTDECSITYKGPKPFSEPETAVLRDVLKSYKGRISFYLTLHSNGQCLLYPWGYDVIDAPNKDELEDVAQAGSKAIFNLTGRKYRVGNSAKILYPAAGTSDDFAYHEGARIVITMELPSGEQARFHPPTKDIRKYVEESWVGIKAMASKVIEKYSKIF</sequence>
<evidence type="ECO:0000256" key="4">
    <source>
        <dbReference type="ARBA" id="ARBA00022670"/>
    </source>
</evidence>
<dbReference type="InterPro" id="IPR000834">
    <property type="entry name" value="Peptidase_M14"/>
</dbReference>
<dbReference type="Pfam" id="PF00246">
    <property type="entry name" value="Peptidase_M14"/>
    <property type="match status" value="2"/>
</dbReference>
<dbReference type="GO" id="GO:0008270">
    <property type="term" value="F:zinc ion binding"/>
    <property type="evidence" value="ECO:0007669"/>
    <property type="project" value="InterPro"/>
</dbReference>
<reference evidence="13" key="2">
    <citation type="submission" date="2015-06" db="UniProtKB">
        <authorList>
            <consortium name="EnsemblMetazoa"/>
        </authorList>
    </citation>
    <scope>IDENTIFICATION</scope>
</reference>
<dbReference type="OMA" id="NRNFGHG"/>
<dbReference type="GO" id="GO:0006508">
    <property type="term" value="P:proteolysis"/>
    <property type="evidence" value="ECO:0007669"/>
    <property type="project" value="UniProtKB-KW"/>
</dbReference>
<dbReference type="SUPFAM" id="SSF54897">
    <property type="entry name" value="Protease propeptides/inhibitors"/>
    <property type="match status" value="1"/>
</dbReference>
<dbReference type="EnsemblMetazoa" id="MESCA004977-RA">
    <property type="protein sequence ID" value="MESCA004977-PA"/>
    <property type="gene ID" value="MESCA004977"/>
</dbReference>
<dbReference type="GO" id="GO:0005615">
    <property type="term" value="C:extracellular space"/>
    <property type="evidence" value="ECO:0007669"/>
    <property type="project" value="TreeGrafter"/>
</dbReference>
<evidence type="ECO:0000256" key="3">
    <source>
        <dbReference type="ARBA" id="ARBA00022645"/>
    </source>
</evidence>
<dbReference type="SMART" id="SM00631">
    <property type="entry name" value="Zn_pept"/>
    <property type="match status" value="1"/>
</dbReference>
<accession>T1GN38</accession>
<evidence type="ECO:0000313" key="13">
    <source>
        <dbReference type="EnsemblMetazoa" id="MESCA004977-PA"/>
    </source>
</evidence>
<dbReference type="PROSITE" id="PS00132">
    <property type="entry name" value="CARBOXYPEPT_ZN_1"/>
    <property type="match status" value="1"/>
</dbReference>
<evidence type="ECO:0000256" key="6">
    <source>
        <dbReference type="ARBA" id="ARBA00022729"/>
    </source>
</evidence>
<name>T1GN38_MEGSC</name>